<dbReference type="InterPro" id="IPR044855">
    <property type="entry name" value="CoA-Trfase_III_dom3_sf"/>
</dbReference>
<sequence length="414" mass="45167">MHYPAGMQITDKPLSGKRVLELGTMIAAPFATHILSQLGAEVIKVEPPAGDTTRALVRGGPSGTIVAYSHSKKAICLDLTTGEGREVFRRLAATADMVIHNLAPAAARKLGVTADDCMEVNPGIVHVHIKGYTHGPQADDLMTNPIAEAATGAMDDHRVNDRPTRFGPSYHDQFAGTYAVIRVLSTMLNPAASEADRRIEIGLYETGLHLAARDLAGMQLKTQLLGRLEKEGGGEFSMPGYGSYLTADQRWVYLLILTDAHWAKLTKALDMPEHGDPAYAKLRDRKKDREVVEEAVRKAVAKYQFADVEQRLRAAGLGFNEVMPLERVLEKPQARQPGKLRELEFRGLQFEVPEFPGQTAVEPNLPPPEIGEHTQALLAELGYAPDEIDQLLAGGAAKAYEPGDFAWAPVRQKG</sequence>
<comment type="caution">
    <text evidence="2">The sequence shown here is derived from an EMBL/GenBank/DDBJ whole genome shotgun (WGS) entry which is preliminary data.</text>
</comment>
<dbReference type="EMBL" id="JACHLR010000005">
    <property type="protein sequence ID" value="MBB4858369.1"/>
    <property type="molecule type" value="Genomic_DNA"/>
</dbReference>
<keyword evidence="1 2" id="KW-0808">Transferase</keyword>
<evidence type="ECO:0000313" key="3">
    <source>
        <dbReference type="Proteomes" id="UP000555448"/>
    </source>
</evidence>
<reference evidence="2 3" key="1">
    <citation type="submission" date="2020-08" db="EMBL/GenBank/DDBJ databases">
        <title>Functional genomics of gut bacteria from endangered species of beetles.</title>
        <authorList>
            <person name="Carlos-Shanley C."/>
        </authorList>
    </citation>
    <scope>NUCLEOTIDE SEQUENCE [LARGE SCALE GENOMIC DNA]</scope>
    <source>
        <strain evidence="2 3">S00245</strain>
    </source>
</reference>
<dbReference type="PANTHER" id="PTHR48207">
    <property type="entry name" value="SUCCINATE--HYDROXYMETHYLGLUTARATE COA-TRANSFERASE"/>
    <property type="match status" value="1"/>
</dbReference>
<dbReference type="RefSeq" id="WP_221419894.1">
    <property type="nucleotide sequence ID" value="NZ_JACHLR010000005.1"/>
</dbReference>
<gene>
    <name evidence="2" type="ORF">HNO88_001688</name>
</gene>
<dbReference type="GO" id="GO:0008410">
    <property type="term" value="F:CoA-transferase activity"/>
    <property type="evidence" value="ECO:0007669"/>
    <property type="project" value="TreeGrafter"/>
</dbReference>
<keyword evidence="3" id="KW-1185">Reference proteome</keyword>
<dbReference type="Proteomes" id="UP000555448">
    <property type="component" value="Unassembled WGS sequence"/>
</dbReference>
<evidence type="ECO:0000313" key="2">
    <source>
        <dbReference type="EMBL" id="MBB4858369.1"/>
    </source>
</evidence>
<dbReference type="Gene3D" id="3.30.1540.10">
    <property type="entry name" value="formyl-coa transferase, domain 3"/>
    <property type="match status" value="1"/>
</dbReference>
<protein>
    <submittedName>
        <fullName evidence="2">Crotonobetainyl-CoA:carnitine CoA-transferase CaiB-like acyl-CoA transferase</fullName>
    </submittedName>
</protein>
<dbReference type="InterPro" id="IPR003673">
    <property type="entry name" value="CoA-Trfase_fam_III"/>
</dbReference>
<dbReference type="InterPro" id="IPR023606">
    <property type="entry name" value="CoA-Trfase_III_dom_1_sf"/>
</dbReference>
<organism evidence="2 3">
    <name type="scientific">Novosphingobium chloroacetimidivorans</name>
    <dbReference type="NCBI Taxonomy" id="1428314"/>
    <lineage>
        <taxon>Bacteria</taxon>
        <taxon>Pseudomonadati</taxon>
        <taxon>Pseudomonadota</taxon>
        <taxon>Alphaproteobacteria</taxon>
        <taxon>Sphingomonadales</taxon>
        <taxon>Sphingomonadaceae</taxon>
        <taxon>Novosphingobium</taxon>
    </lineage>
</organism>
<dbReference type="Gene3D" id="3.40.50.10540">
    <property type="entry name" value="Crotonobetainyl-coa:carnitine coa-transferase, domain 1"/>
    <property type="match status" value="1"/>
</dbReference>
<dbReference type="Pfam" id="PF02515">
    <property type="entry name" value="CoA_transf_3"/>
    <property type="match status" value="1"/>
</dbReference>
<dbReference type="PANTHER" id="PTHR48207:SF3">
    <property type="entry name" value="SUCCINATE--HYDROXYMETHYLGLUTARATE COA-TRANSFERASE"/>
    <property type="match status" value="1"/>
</dbReference>
<accession>A0A7W7K9U9</accession>
<dbReference type="AlphaFoldDB" id="A0A7W7K9U9"/>
<evidence type="ECO:0000256" key="1">
    <source>
        <dbReference type="ARBA" id="ARBA00022679"/>
    </source>
</evidence>
<dbReference type="SUPFAM" id="SSF89796">
    <property type="entry name" value="CoA-transferase family III (CaiB/BaiF)"/>
    <property type="match status" value="1"/>
</dbReference>
<name>A0A7W7K9U9_9SPHN</name>
<dbReference type="InterPro" id="IPR050483">
    <property type="entry name" value="CoA-transferase_III_domain"/>
</dbReference>
<proteinExistence type="predicted"/>